<organism evidence="2">
    <name type="scientific">viral metagenome</name>
    <dbReference type="NCBI Taxonomy" id="1070528"/>
    <lineage>
        <taxon>unclassified sequences</taxon>
        <taxon>metagenomes</taxon>
        <taxon>organismal metagenomes</taxon>
    </lineage>
</organism>
<feature type="compositionally biased region" description="Acidic residues" evidence="1">
    <location>
        <begin position="262"/>
        <end position="318"/>
    </location>
</feature>
<dbReference type="GO" id="GO:0035556">
    <property type="term" value="P:intracellular signal transduction"/>
    <property type="evidence" value="ECO:0007669"/>
    <property type="project" value="TreeGrafter"/>
</dbReference>
<dbReference type="EMBL" id="MN740088">
    <property type="protein sequence ID" value="QHT87415.1"/>
    <property type="molecule type" value="Genomic_DNA"/>
</dbReference>
<proteinExistence type="predicted"/>
<evidence type="ECO:0008006" key="3">
    <source>
        <dbReference type="Google" id="ProtNLM"/>
    </source>
</evidence>
<dbReference type="PANTHER" id="PTHR24419">
    <property type="entry name" value="INTERLEUKIN-1 RECEPTOR-ASSOCIATED KINASE"/>
    <property type="match status" value="1"/>
</dbReference>
<evidence type="ECO:0000313" key="2">
    <source>
        <dbReference type="EMBL" id="QHT87415.1"/>
    </source>
</evidence>
<name>A0A6C0I4T7_9ZZZZ</name>
<dbReference type="Gene3D" id="1.10.510.10">
    <property type="entry name" value="Transferase(Phosphotransferase) domain 1"/>
    <property type="match status" value="1"/>
</dbReference>
<dbReference type="GO" id="GO:0005737">
    <property type="term" value="C:cytoplasm"/>
    <property type="evidence" value="ECO:0007669"/>
    <property type="project" value="TreeGrafter"/>
</dbReference>
<dbReference type="PANTHER" id="PTHR24419:SF18">
    <property type="entry name" value="SERINE_THREONINE-PROTEIN KINASE HASPIN"/>
    <property type="match status" value="1"/>
</dbReference>
<dbReference type="GO" id="GO:0005634">
    <property type="term" value="C:nucleus"/>
    <property type="evidence" value="ECO:0007669"/>
    <property type="project" value="TreeGrafter"/>
</dbReference>
<evidence type="ECO:0000256" key="1">
    <source>
        <dbReference type="SAM" id="MobiDB-lite"/>
    </source>
</evidence>
<dbReference type="GO" id="GO:0000278">
    <property type="term" value="P:mitotic cell cycle"/>
    <property type="evidence" value="ECO:0007669"/>
    <property type="project" value="TreeGrafter"/>
</dbReference>
<protein>
    <recommendedName>
        <fullName evidence="3">Protein kinase domain-containing protein</fullName>
    </recommendedName>
</protein>
<dbReference type="InterPro" id="IPR011009">
    <property type="entry name" value="Kinase-like_dom_sf"/>
</dbReference>
<dbReference type="SUPFAM" id="SSF56112">
    <property type="entry name" value="Protein kinase-like (PK-like)"/>
    <property type="match status" value="1"/>
</dbReference>
<dbReference type="GO" id="GO:0072354">
    <property type="term" value="F:histone H3T3 kinase activity"/>
    <property type="evidence" value="ECO:0007669"/>
    <property type="project" value="TreeGrafter"/>
</dbReference>
<feature type="region of interest" description="Disordered" evidence="1">
    <location>
        <begin position="261"/>
        <end position="318"/>
    </location>
</feature>
<reference evidence="2" key="1">
    <citation type="journal article" date="2020" name="Nature">
        <title>Giant virus diversity and host interactions through global metagenomics.</title>
        <authorList>
            <person name="Schulz F."/>
            <person name="Roux S."/>
            <person name="Paez-Espino D."/>
            <person name="Jungbluth S."/>
            <person name="Walsh D.A."/>
            <person name="Denef V.J."/>
            <person name="McMahon K.D."/>
            <person name="Konstantinidis K.T."/>
            <person name="Eloe-Fadrosh E.A."/>
            <person name="Kyrpides N.C."/>
            <person name="Woyke T."/>
        </authorList>
    </citation>
    <scope>NUCLEOTIDE SEQUENCE</scope>
    <source>
        <strain evidence="2">GVMAG-M-3300023184-190</strain>
    </source>
</reference>
<accession>A0A6C0I4T7</accession>
<dbReference type="AlphaFoldDB" id="A0A6C0I4T7"/>
<sequence length="568" mass="65851">MSSKFNLHYSKPSLLDVQALANKYDPSEEDKEYEYNPFSITSLQQYNPIYSLFFDMTEKNCDKIGLNHSFHIVNMNQVLNSSTKEVVDKPVFIKYSPLLDPIRYMIGKYKKEGDDALRTLPMPFSTAKSASKLLHVNNASYTDNFFCYLSGQLNLHHGFSHGLEFYGSFLGIQEKYKMNITDDLEYLIDSKYFSDHCNKLFSITKSENARIGATTSSRGNKLKLDITNDKDDIVTIDAEELDDDGFSAEGELTDLSELVYEGAEEEEEDSGSDSATEEEEDEDSATEEEEDEDEEEDEEEAEEDEGWATDEESEGAEEAEEYAYIRNFPVQLICLEKCEGTLDRLFLKKEISYEMSASILMQVIMTLLTFQKCFHFTHNDLHTNNIMYQSTTIEYMHYRVNGKVYRVPTYGKIFKMIDFGRSIYQFQGKKFCSDSFADNGDAATQYNCEPFMNEKKPRIDPNYSFDLCRLGCSMYDFIIESEDEESMDDFQKTVYRWCLDDNGKNVLYKRNGDDRYPNFKLYKMIARTVHNHTPEQQLEFPYFSQFLFEGTVETDATVIDIDGLPTYY</sequence>